<feature type="region of interest" description="Disordered" evidence="1">
    <location>
        <begin position="136"/>
        <end position="260"/>
    </location>
</feature>
<reference evidence="3 4" key="1">
    <citation type="submission" date="2024-03" db="EMBL/GenBank/DDBJ databases">
        <title>Novel Streptomyces species of biotechnological and ecological value are a feature of Machair soil.</title>
        <authorList>
            <person name="Prole J.R."/>
            <person name="Goodfellow M."/>
            <person name="Allenby N."/>
            <person name="Ward A.C."/>
        </authorList>
    </citation>
    <scope>NUCLEOTIDE SEQUENCE [LARGE SCALE GENOMIC DNA]</scope>
    <source>
        <strain evidence="3 4">MS1.HAVA.3</strain>
    </source>
</reference>
<evidence type="ECO:0000313" key="4">
    <source>
        <dbReference type="Proteomes" id="UP001382904"/>
    </source>
</evidence>
<gene>
    <name evidence="3" type="ORF">WKI68_07035</name>
</gene>
<evidence type="ECO:0000313" key="3">
    <source>
        <dbReference type="EMBL" id="MEJ8641294.1"/>
    </source>
</evidence>
<accession>A0ABU8U085</accession>
<dbReference type="Proteomes" id="UP001382904">
    <property type="component" value="Unassembled WGS sequence"/>
</dbReference>
<dbReference type="Pfam" id="PF11695">
    <property type="entry name" value="DUF3291"/>
    <property type="match status" value="1"/>
</dbReference>
<dbReference type="InterPro" id="IPR011008">
    <property type="entry name" value="Dimeric_a/b-barrel"/>
</dbReference>
<dbReference type="InterPro" id="IPR021708">
    <property type="entry name" value="DUF3291"/>
</dbReference>
<dbReference type="SUPFAM" id="SSF54909">
    <property type="entry name" value="Dimeric alpha+beta barrel"/>
    <property type="match status" value="1"/>
</dbReference>
<name>A0ABU8U085_9ACTN</name>
<organism evidence="3 4">
    <name type="scientific">Streptomyces caledonius</name>
    <dbReference type="NCBI Taxonomy" id="3134107"/>
    <lineage>
        <taxon>Bacteria</taxon>
        <taxon>Bacillati</taxon>
        <taxon>Actinomycetota</taxon>
        <taxon>Actinomycetes</taxon>
        <taxon>Kitasatosporales</taxon>
        <taxon>Streptomycetaceae</taxon>
        <taxon>Streptomyces</taxon>
    </lineage>
</organism>
<evidence type="ECO:0000259" key="2">
    <source>
        <dbReference type="Pfam" id="PF11695"/>
    </source>
</evidence>
<feature type="compositionally biased region" description="Pro residues" evidence="1">
    <location>
        <begin position="144"/>
        <end position="157"/>
    </location>
</feature>
<protein>
    <submittedName>
        <fullName evidence="3">DUF3291 domain-containing protein</fullName>
    </submittedName>
</protein>
<dbReference type="EMBL" id="JBBKAM010000002">
    <property type="protein sequence ID" value="MEJ8641294.1"/>
    <property type="molecule type" value="Genomic_DNA"/>
</dbReference>
<evidence type="ECO:0000256" key="1">
    <source>
        <dbReference type="SAM" id="MobiDB-lite"/>
    </source>
</evidence>
<proteinExistence type="predicted"/>
<comment type="caution">
    <text evidence="3">The sequence shown here is derived from an EMBL/GenBank/DDBJ whole genome shotgun (WGS) entry which is preliminary data.</text>
</comment>
<feature type="domain" description="DUF3291" evidence="2">
    <location>
        <begin position="10"/>
        <end position="140"/>
    </location>
</feature>
<feature type="compositionally biased region" description="Low complexity" evidence="1">
    <location>
        <begin position="241"/>
        <end position="260"/>
    </location>
</feature>
<keyword evidence="4" id="KW-1185">Reference proteome</keyword>
<sequence length="260" mass="28288">MTASAHAAHLAQLNVATLLHPFDDPRVAPFVELLDPVNAAADGAPGFVWRLVEEGAADATGLRPAGEDVIVNLSVWETQEALWDFAYRSGHLEVMRRRREWFERHIEAHLVLWWVPAGHLPTVGEALERLADLRAHGPSRARSPSPPPTPPPRPPRTFGPSRRRGPSRPPGARGPCGRRRPGTLRRSEAGPLDRAGGRAGRPCAGARAQVRRGAPRSRGFTPTRARRQVVATAPHGRDGHLLLSSATTAEAAFTSPDQFR</sequence>